<evidence type="ECO:0000256" key="2">
    <source>
        <dbReference type="ARBA" id="ARBA00013274"/>
    </source>
</evidence>
<feature type="signal peptide" evidence="9">
    <location>
        <begin position="1"/>
        <end position="20"/>
    </location>
</feature>
<evidence type="ECO:0000256" key="5">
    <source>
        <dbReference type="ARBA" id="ARBA00022963"/>
    </source>
</evidence>
<dbReference type="PANTHER" id="PTHR10728:SF33">
    <property type="entry name" value="LYSOPHOSPHOLIPASE 1-RELATED"/>
    <property type="match status" value="1"/>
</dbReference>
<dbReference type="EMBL" id="KZ857439">
    <property type="protein sequence ID" value="RDX45297.1"/>
    <property type="molecule type" value="Genomic_DNA"/>
</dbReference>
<keyword evidence="3 9" id="KW-0732">Signal</keyword>
<accession>A0A371CYE5</accession>
<comment type="catalytic activity">
    <reaction evidence="9">
        <text>a 1-acyl-sn-glycero-3-phosphocholine + H2O = sn-glycerol 3-phosphocholine + a fatty acid + H(+)</text>
        <dbReference type="Rhea" id="RHEA:15177"/>
        <dbReference type="ChEBI" id="CHEBI:15377"/>
        <dbReference type="ChEBI" id="CHEBI:15378"/>
        <dbReference type="ChEBI" id="CHEBI:16870"/>
        <dbReference type="ChEBI" id="CHEBI:28868"/>
        <dbReference type="ChEBI" id="CHEBI:58168"/>
        <dbReference type="EC" id="3.1.1.5"/>
    </reaction>
</comment>
<comment type="similarity">
    <text evidence="1 9">Belongs to the lysophospholipase family.</text>
</comment>
<dbReference type="OrthoDB" id="4084751at2759"/>
<evidence type="ECO:0000256" key="4">
    <source>
        <dbReference type="ARBA" id="ARBA00022801"/>
    </source>
</evidence>
<dbReference type="SUPFAM" id="SSF52151">
    <property type="entry name" value="FabD/lysophospholipase-like"/>
    <property type="match status" value="1"/>
</dbReference>
<dbReference type="Gene3D" id="3.40.1090.10">
    <property type="entry name" value="Cytosolic phospholipase A2 catalytic domain"/>
    <property type="match status" value="1"/>
</dbReference>
<keyword evidence="5 8" id="KW-0442">Lipid degradation</keyword>
<dbReference type="GO" id="GO:0005829">
    <property type="term" value="C:cytosol"/>
    <property type="evidence" value="ECO:0007669"/>
    <property type="project" value="TreeGrafter"/>
</dbReference>
<evidence type="ECO:0000256" key="9">
    <source>
        <dbReference type="RuleBase" id="RU362103"/>
    </source>
</evidence>
<gene>
    <name evidence="11" type="ORF">OH76DRAFT_1358160</name>
</gene>
<dbReference type="STRING" id="139420.A0A371CYE5"/>
<evidence type="ECO:0000256" key="7">
    <source>
        <dbReference type="ARBA" id="ARBA00023180"/>
    </source>
</evidence>
<dbReference type="GO" id="GO:0004622">
    <property type="term" value="F:phosphatidylcholine lysophospholipase activity"/>
    <property type="evidence" value="ECO:0007669"/>
    <property type="project" value="UniProtKB-EC"/>
</dbReference>
<dbReference type="EC" id="3.1.1.5" evidence="2 9"/>
<keyword evidence="4 8" id="KW-0378">Hydrolase</keyword>
<dbReference type="InterPro" id="IPR016035">
    <property type="entry name" value="Acyl_Trfase/lysoPLipase"/>
</dbReference>
<evidence type="ECO:0000256" key="6">
    <source>
        <dbReference type="ARBA" id="ARBA00023098"/>
    </source>
</evidence>
<evidence type="ECO:0000313" key="11">
    <source>
        <dbReference type="EMBL" id="RDX45297.1"/>
    </source>
</evidence>
<keyword evidence="7" id="KW-0325">Glycoprotein</keyword>
<organism evidence="11 12">
    <name type="scientific">Lentinus brumalis</name>
    <dbReference type="NCBI Taxonomy" id="2498619"/>
    <lineage>
        <taxon>Eukaryota</taxon>
        <taxon>Fungi</taxon>
        <taxon>Dikarya</taxon>
        <taxon>Basidiomycota</taxon>
        <taxon>Agaricomycotina</taxon>
        <taxon>Agaricomycetes</taxon>
        <taxon>Polyporales</taxon>
        <taxon>Polyporaceae</taxon>
        <taxon>Lentinus</taxon>
    </lineage>
</organism>
<reference evidence="11 12" key="1">
    <citation type="journal article" date="2018" name="Biotechnol. Biofuels">
        <title>Integrative visual omics of the white-rot fungus Polyporus brumalis exposes the biotechnological potential of its oxidative enzymes for delignifying raw plant biomass.</title>
        <authorList>
            <person name="Miyauchi S."/>
            <person name="Rancon A."/>
            <person name="Drula E."/>
            <person name="Hage H."/>
            <person name="Chaduli D."/>
            <person name="Favel A."/>
            <person name="Grisel S."/>
            <person name="Henrissat B."/>
            <person name="Herpoel-Gimbert I."/>
            <person name="Ruiz-Duenas F.J."/>
            <person name="Chevret D."/>
            <person name="Hainaut M."/>
            <person name="Lin J."/>
            <person name="Wang M."/>
            <person name="Pangilinan J."/>
            <person name="Lipzen A."/>
            <person name="Lesage-Meessen L."/>
            <person name="Navarro D."/>
            <person name="Riley R."/>
            <person name="Grigoriev I.V."/>
            <person name="Zhou S."/>
            <person name="Raouche S."/>
            <person name="Rosso M.N."/>
        </authorList>
    </citation>
    <scope>NUCLEOTIDE SEQUENCE [LARGE SCALE GENOMIC DNA]</scope>
    <source>
        <strain evidence="11 12">BRFM 1820</strain>
    </source>
</reference>
<dbReference type="GO" id="GO:0046475">
    <property type="term" value="P:glycerophospholipid catabolic process"/>
    <property type="evidence" value="ECO:0007669"/>
    <property type="project" value="TreeGrafter"/>
</dbReference>
<name>A0A371CYE5_9APHY</name>
<dbReference type="SMART" id="SM00022">
    <property type="entry name" value="PLAc"/>
    <property type="match status" value="1"/>
</dbReference>
<evidence type="ECO:0000256" key="8">
    <source>
        <dbReference type="PROSITE-ProRule" id="PRU00555"/>
    </source>
</evidence>
<dbReference type="PANTHER" id="PTHR10728">
    <property type="entry name" value="CYTOSOLIC PHOSPHOLIPASE A2"/>
    <property type="match status" value="1"/>
</dbReference>
<evidence type="ECO:0000256" key="3">
    <source>
        <dbReference type="ARBA" id="ARBA00022729"/>
    </source>
</evidence>
<feature type="chain" id="PRO_5016482397" description="Lysophospholipase" evidence="9">
    <location>
        <begin position="21"/>
        <end position="612"/>
    </location>
</feature>
<dbReference type="GO" id="GO:0004623">
    <property type="term" value="F:phospholipase A2 activity"/>
    <property type="evidence" value="ECO:0007669"/>
    <property type="project" value="TreeGrafter"/>
</dbReference>
<dbReference type="PROSITE" id="PS51210">
    <property type="entry name" value="PLA2C"/>
    <property type="match status" value="1"/>
</dbReference>
<keyword evidence="6 8" id="KW-0443">Lipid metabolism</keyword>
<dbReference type="Pfam" id="PF01735">
    <property type="entry name" value="PLA2_B"/>
    <property type="match status" value="1"/>
</dbReference>
<dbReference type="InterPro" id="IPR002642">
    <property type="entry name" value="LysoPLipase_cat_dom"/>
</dbReference>
<protein>
    <recommendedName>
        <fullName evidence="2 9">Lysophospholipase</fullName>
        <ecNumber evidence="2 9">3.1.1.5</ecNumber>
    </recommendedName>
</protein>
<dbReference type="AlphaFoldDB" id="A0A371CYE5"/>
<keyword evidence="12" id="KW-1185">Reference proteome</keyword>
<feature type="domain" description="PLA2c" evidence="10">
    <location>
        <begin position="56"/>
        <end position="612"/>
    </location>
</feature>
<sequence>MRYRSIALLSYFLTLHGAAAQSAAAIAYAPTLQPCPVGTTLVREVGVDAHTQPLSFHEADYVSERRSRILPGAWAKYLRNVQANIPAVLPQYVDAILLGSFGKDAFPTLGIATSGGGHRAAIFGAGVLNALDGRNRTSVRAGTGGLLQTATYLSGLSGGSWLVASLAQADFPTLPDLVFGPADADERGFGGWITQIDVLQPGDATVTAAFVGELIEEVALKRAAGFPLTITDVWGRALARHFVNGTTASDLLDLALPHGAGTTMSSIANVSTFAARTQPFPIFVADSLTSRTQGAVVTEPGNAVPLNSPIYEFNVFEMGSFDPMLGAFTPTKFLGSPNKSVCATGFDQVSFIEGVSSDLFNEFNVSADALAASSVGPIITALQTLFSQAGIRLDAAEVPNPFFGVSGATFPDSDQKLLALVDGGEDGEVTPFQPLLVKARGVDTIVAIDAVRDLPADTVENWTNGSSLIATQHRVNLFPSSYSFPPLPSSATTFVAKNLTRRPTFFGCNSPPSRGDPLVIYLANGGPPLGEPPLTNTSTSQLQYPPEQVQAMLNEVFDIATQGIPIRTHGAEAKDPLWPACLACAVVDRSRRAVGIARSGVCKTCLERYCWS</sequence>
<evidence type="ECO:0000259" key="10">
    <source>
        <dbReference type="PROSITE" id="PS51210"/>
    </source>
</evidence>
<evidence type="ECO:0000313" key="12">
    <source>
        <dbReference type="Proteomes" id="UP000256964"/>
    </source>
</evidence>
<proteinExistence type="inferred from homology"/>
<evidence type="ECO:0000256" key="1">
    <source>
        <dbReference type="ARBA" id="ARBA00008780"/>
    </source>
</evidence>
<dbReference type="Proteomes" id="UP000256964">
    <property type="component" value="Unassembled WGS sequence"/>
</dbReference>